<gene>
    <name evidence="1" type="ORF">IZT61_04650</name>
</gene>
<dbReference type="EMBL" id="CP064939">
    <property type="protein sequence ID" value="QPH40573.1"/>
    <property type="molecule type" value="Genomic_DNA"/>
</dbReference>
<sequence length="152" mass="17406">MNEEQVTPQHLWDLYNIPVNNTHEFLFELGFVFHQKIENLSLYIAHGRSFVLTEKDGFTTKVQFNLTDEAIFNECIDYAMDALAFETIYEEFGTAVDVLRLDNTTCSLVCMAVHSENSRLSFNITLLAKLAVPTTESKIEIRLTPLPLLNEN</sequence>
<keyword evidence="2" id="KW-1185">Reference proteome</keyword>
<evidence type="ECO:0000313" key="2">
    <source>
        <dbReference type="Proteomes" id="UP000594759"/>
    </source>
</evidence>
<protein>
    <submittedName>
        <fullName evidence="1">Uncharacterized protein</fullName>
    </submittedName>
</protein>
<reference evidence="1 2" key="1">
    <citation type="submission" date="2020-11" db="EMBL/GenBank/DDBJ databases">
        <title>Pedobacter endophytica, an endophytic bacteria isolated form Carex pumila.</title>
        <authorList>
            <person name="Peng Y."/>
            <person name="Jiang L."/>
            <person name="Lee J."/>
        </authorList>
    </citation>
    <scope>NUCLEOTIDE SEQUENCE [LARGE SCALE GENOMIC DNA]</scope>
    <source>
        <strain evidence="1 2">JBR3-12</strain>
    </source>
</reference>
<dbReference type="KEGG" id="pex:IZT61_04650"/>
<dbReference type="RefSeq" id="WP_196100027.1">
    <property type="nucleotide sequence ID" value="NZ_CP064939.1"/>
</dbReference>
<organism evidence="1 2">
    <name type="scientific">Pedobacter endophyticus</name>
    <dbReference type="NCBI Taxonomy" id="2789740"/>
    <lineage>
        <taxon>Bacteria</taxon>
        <taxon>Pseudomonadati</taxon>
        <taxon>Bacteroidota</taxon>
        <taxon>Sphingobacteriia</taxon>
        <taxon>Sphingobacteriales</taxon>
        <taxon>Sphingobacteriaceae</taxon>
        <taxon>Pedobacter</taxon>
    </lineage>
</organism>
<accession>A0A7S9L195</accession>
<name>A0A7S9L195_9SPHI</name>
<dbReference type="Proteomes" id="UP000594759">
    <property type="component" value="Chromosome"/>
</dbReference>
<proteinExistence type="predicted"/>
<evidence type="ECO:0000313" key="1">
    <source>
        <dbReference type="EMBL" id="QPH40573.1"/>
    </source>
</evidence>
<dbReference type="AlphaFoldDB" id="A0A7S9L195"/>